<evidence type="ECO:0000256" key="1">
    <source>
        <dbReference type="SAM" id="MobiDB-lite"/>
    </source>
</evidence>
<organism evidence="2">
    <name type="scientific">viral metagenome</name>
    <dbReference type="NCBI Taxonomy" id="1070528"/>
    <lineage>
        <taxon>unclassified sequences</taxon>
        <taxon>metagenomes</taxon>
        <taxon>organismal metagenomes</taxon>
    </lineage>
</organism>
<proteinExistence type="predicted"/>
<feature type="region of interest" description="Disordered" evidence="1">
    <location>
        <begin position="452"/>
        <end position="471"/>
    </location>
</feature>
<dbReference type="AlphaFoldDB" id="A0A6C0CIR9"/>
<accession>A0A6C0CIR9</accession>
<sequence>MDLFNIIFEETNKNIFQTYTNYSNLNHYYSTLPHKDTRYRELTWQKQINYKFYIFKNFFFNSKFNESEKNSILTMFYKSQKKIMALYKFKLLFTKKFKKFKGEQIDLNFNLLHDNDKNNIVLLQNNEKYIFNIFDIIKLICNALSFECNFFSEPKTIKNPWTNMKFSISNLINIYFYIKNSSIEMPLLFLRYFQSSFCLTTFKDQNQLIIKQYIINNYKNFEKNKKINYIEKMLRFFNNTTCKNAQIIIDPLFPKNKLIPIFEKFLKKFLLLKFSYESDIRIKNNILLKKQLRLFKKQQPLLGRKIFCRNIKKLYCVSELKYNYNELFFTDCYIPSKDMINLTRKCFFIDFNNNFENNYSIFPNLNLDSQYNNFAKPYRITNLPEFLKNLIFTNYQKKIIHEQFTQIFNNIQPINRDLQCQTRQWDTQDIISNNITFESFINILSTIENLPDNDSESNNNQDQNINDDDTSSVDSRLIHEFNQLYLHDNDNIDHSDEETLLDSDDDSYQDNTV</sequence>
<evidence type="ECO:0000313" key="2">
    <source>
        <dbReference type="EMBL" id="QHT04067.1"/>
    </source>
</evidence>
<reference evidence="2" key="1">
    <citation type="journal article" date="2020" name="Nature">
        <title>Giant virus diversity and host interactions through global metagenomics.</title>
        <authorList>
            <person name="Schulz F."/>
            <person name="Roux S."/>
            <person name="Paez-Espino D."/>
            <person name="Jungbluth S."/>
            <person name="Walsh D.A."/>
            <person name="Denef V.J."/>
            <person name="McMahon K.D."/>
            <person name="Konstantinidis K.T."/>
            <person name="Eloe-Fadrosh E.A."/>
            <person name="Kyrpides N.C."/>
            <person name="Woyke T."/>
        </authorList>
    </citation>
    <scope>NUCLEOTIDE SEQUENCE</scope>
    <source>
        <strain evidence="2">GVMAG-M-3300021185-45</strain>
    </source>
</reference>
<name>A0A6C0CIR9_9ZZZZ</name>
<protein>
    <submittedName>
        <fullName evidence="2">Uncharacterized protein</fullName>
    </submittedName>
</protein>
<dbReference type="EMBL" id="MN739423">
    <property type="protein sequence ID" value="QHT04067.1"/>
    <property type="molecule type" value="Genomic_DNA"/>
</dbReference>